<dbReference type="GO" id="GO:0016020">
    <property type="term" value="C:membrane"/>
    <property type="evidence" value="ECO:0007669"/>
    <property type="project" value="TreeGrafter"/>
</dbReference>
<dbReference type="InterPro" id="IPR000073">
    <property type="entry name" value="AB_hydrolase_1"/>
</dbReference>
<reference evidence="6" key="2">
    <citation type="submission" date="2022-10" db="EMBL/GenBank/DDBJ databases">
        <authorList>
            <consortium name="ENA_rothamsted_submissions"/>
            <consortium name="culmorum"/>
            <person name="King R."/>
        </authorList>
    </citation>
    <scope>NUCLEOTIDE SEQUENCE</scope>
</reference>
<protein>
    <recommendedName>
        <fullName evidence="1">Protein ABHD13</fullName>
    </recommendedName>
    <alternativeName>
        <fullName evidence="2">Alpha/beta hydrolase domain-containing protein 13</fullName>
    </alternativeName>
</protein>
<organism evidence="6 7">
    <name type="scientific">Chironomus riparius</name>
    <dbReference type="NCBI Taxonomy" id="315576"/>
    <lineage>
        <taxon>Eukaryota</taxon>
        <taxon>Metazoa</taxon>
        <taxon>Ecdysozoa</taxon>
        <taxon>Arthropoda</taxon>
        <taxon>Hexapoda</taxon>
        <taxon>Insecta</taxon>
        <taxon>Pterygota</taxon>
        <taxon>Neoptera</taxon>
        <taxon>Endopterygota</taxon>
        <taxon>Diptera</taxon>
        <taxon>Nematocera</taxon>
        <taxon>Chironomoidea</taxon>
        <taxon>Chironomidae</taxon>
        <taxon>Chironominae</taxon>
        <taxon>Chironomus</taxon>
    </lineage>
</organism>
<reference evidence="6" key="1">
    <citation type="submission" date="2022-01" db="EMBL/GenBank/DDBJ databases">
        <authorList>
            <person name="King R."/>
        </authorList>
    </citation>
    <scope>NUCLEOTIDE SEQUENCE</scope>
</reference>
<dbReference type="PANTHER" id="PTHR12277:SF81">
    <property type="entry name" value="PROTEIN ABHD13"/>
    <property type="match status" value="1"/>
</dbReference>
<dbReference type="InterPro" id="IPR005645">
    <property type="entry name" value="FSH-like_dom"/>
</dbReference>
<sequence length="339" mass="38054">MMMSFKQLFTNVVFSSTSLLYIAAASALSCFIIFYFVSGILAFLILCSIIFALFYSIQDNFLFFPDIGLHRSHIQVPSIYNLPYETVYIKTRDKITLHAYFIRHPEQKGDSVPTIIFFHGNAGNIGGRLINCVGIYNNLQCNVLLVEYRGYGLSTGTPSEKGLYVDGRAAVDYLFTRHDLDHSQIILFGRSLGGAIVIDIAADTNYGSKLCACIVENTFTSIPQIARHLIHFTKYIPLICHKNKFTSIDKIEKVTTPILFISGLNDTLVPPSMMSALHSLCKSSRKQLFQLSGGGHMDTFLISGYYQGIAQFLTECKELKGPQQTQHCRLNLWPIIEEV</sequence>
<dbReference type="PROSITE" id="PS51257">
    <property type="entry name" value="PROKAR_LIPOPROTEIN"/>
    <property type="match status" value="1"/>
</dbReference>
<evidence type="ECO:0000259" key="4">
    <source>
        <dbReference type="Pfam" id="PF00561"/>
    </source>
</evidence>
<dbReference type="PANTHER" id="PTHR12277">
    <property type="entry name" value="ALPHA/BETA HYDROLASE DOMAIN-CONTAINING PROTEIN"/>
    <property type="match status" value="1"/>
</dbReference>
<keyword evidence="7" id="KW-1185">Reference proteome</keyword>
<evidence type="ECO:0000256" key="1">
    <source>
        <dbReference type="ARBA" id="ARBA00040125"/>
    </source>
</evidence>
<keyword evidence="3" id="KW-0472">Membrane</keyword>
<evidence type="ECO:0000259" key="5">
    <source>
        <dbReference type="Pfam" id="PF03959"/>
    </source>
</evidence>
<feature type="transmembrane region" description="Helical" evidence="3">
    <location>
        <begin position="40"/>
        <end position="57"/>
    </location>
</feature>
<dbReference type="GO" id="GO:0008474">
    <property type="term" value="F:palmitoyl-(protein) hydrolase activity"/>
    <property type="evidence" value="ECO:0007669"/>
    <property type="project" value="TreeGrafter"/>
</dbReference>
<evidence type="ECO:0000313" key="6">
    <source>
        <dbReference type="EMBL" id="CAG9797372.1"/>
    </source>
</evidence>
<accession>A0A9N9RIC7</accession>
<evidence type="ECO:0000313" key="7">
    <source>
        <dbReference type="Proteomes" id="UP001153620"/>
    </source>
</evidence>
<keyword evidence="3" id="KW-0812">Transmembrane</keyword>
<dbReference type="Proteomes" id="UP001153620">
    <property type="component" value="Chromosome 1"/>
</dbReference>
<evidence type="ECO:0000256" key="2">
    <source>
        <dbReference type="ARBA" id="ARBA00042701"/>
    </source>
</evidence>
<dbReference type="InterPro" id="IPR029058">
    <property type="entry name" value="AB_hydrolase_fold"/>
</dbReference>
<gene>
    <name evidence="6" type="ORF">CHIRRI_LOCUS371</name>
</gene>
<dbReference type="Pfam" id="PF03959">
    <property type="entry name" value="FSH1"/>
    <property type="match status" value="1"/>
</dbReference>
<keyword evidence="3" id="KW-1133">Transmembrane helix</keyword>
<name>A0A9N9RIC7_9DIPT</name>
<dbReference type="Gene3D" id="3.40.50.1820">
    <property type="entry name" value="alpha/beta hydrolase"/>
    <property type="match status" value="1"/>
</dbReference>
<feature type="domain" description="Serine hydrolase" evidence="5">
    <location>
        <begin position="250"/>
        <end position="296"/>
    </location>
</feature>
<evidence type="ECO:0000256" key="3">
    <source>
        <dbReference type="SAM" id="Phobius"/>
    </source>
</evidence>
<proteinExistence type="predicted"/>
<feature type="transmembrane region" description="Helical" evidence="3">
    <location>
        <begin position="12"/>
        <end position="34"/>
    </location>
</feature>
<feature type="domain" description="AB hydrolase-1" evidence="4">
    <location>
        <begin position="113"/>
        <end position="214"/>
    </location>
</feature>
<dbReference type="AlphaFoldDB" id="A0A9N9RIC7"/>
<dbReference type="SUPFAM" id="SSF53474">
    <property type="entry name" value="alpha/beta-Hydrolases"/>
    <property type="match status" value="1"/>
</dbReference>
<dbReference type="Pfam" id="PF00561">
    <property type="entry name" value="Abhydrolase_1"/>
    <property type="match status" value="1"/>
</dbReference>
<dbReference type="OrthoDB" id="10249433at2759"/>
<dbReference type="EMBL" id="OU895877">
    <property type="protein sequence ID" value="CAG9797372.1"/>
    <property type="molecule type" value="Genomic_DNA"/>
</dbReference>